<evidence type="ECO:0000256" key="1">
    <source>
        <dbReference type="SAM" id="SignalP"/>
    </source>
</evidence>
<feature type="chain" id="PRO_5045243145" evidence="1">
    <location>
        <begin position="28"/>
        <end position="142"/>
    </location>
</feature>
<keyword evidence="1" id="KW-0732">Signal</keyword>
<dbReference type="RefSeq" id="WP_190383096.1">
    <property type="nucleotide sequence ID" value="NZ_JACJQT010000026.1"/>
</dbReference>
<protein>
    <submittedName>
        <fullName evidence="2">Uncharacterized protein</fullName>
    </submittedName>
</protein>
<accession>A0ABR8BVA5</accession>
<dbReference type="InterPro" id="IPR046048">
    <property type="entry name" value="DUF6006"/>
</dbReference>
<dbReference type="Proteomes" id="UP000606721">
    <property type="component" value="Unassembled WGS sequence"/>
</dbReference>
<organism evidence="2 3">
    <name type="scientific">Aphanizomenon flos-aquae FACHB-1040</name>
    <dbReference type="NCBI Taxonomy" id="2692887"/>
    <lineage>
        <taxon>Bacteria</taxon>
        <taxon>Bacillati</taxon>
        <taxon>Cyanobacteriota</taxon>
        <taxon>Cyanophyceae</taxon>
        <taxon>Nostocales</taxon>
        <taxon>Aphanizomenonaceae</taxon>
        <taxon>Aphanizomenon</taxon>
    </lineage>
</organism>
<name>A0ABR8BVA5_APHFL</name>
<comment type="caution">
    <text evidence="2">The sequence shown here is derived from an EMBL/GenBank/DDBJ whole genome shotgun (WGS) entry which is preliminary data.</text>
</comment>
<gene>
    <name evidence="2" type="ORF">H6F99_11415</name>
</gene>
<sequence>MKLLPKCLLGLILIPSGILFNPSTINASQVANQWYFGSWNCNIDGRNSKMDWLVVDDPQTKCDGDVCSTTSGVKVVGRFSDNGSAWVSLAKRSANSAFLSIRYLGQEQDNWFLRYNAKSGQAVGWTTWRGKRYPLSCSKKQR</sequence>
<evidence type="ECO:0000313" key="3">
    <source>
        <dbReference type="Proteomes" id="UP000606721"/>
    </source>
</evidence>
<feature type="signal peptide" evidence="1">
    <location>
        <begin position="1"/>
        <end position="27"/>
    </location>
</feature>
<dbReference type="EMBL" id="JACJQT010000026">
    <property type="protein sequence ID" value="MBD2278878.1"/>
    <property type="molecule type" value="Genomic_DNA"/>
</dbReference>
<dbReference type="Pfam" id="PF19469">
    <property type="entry name" value="DUF6006"/>
    <property type="match status" value="1"/>
</dbReference>
<evidence type="ECO:0000313" key="2">
    <source>
        <dbReference type="EMBL" id="MBD2278878.1"/>
    </source>
</evidence>
<keyword evidence="3" id="KW-1185">Reference proteome</keyword>
<reference evidence="2 3" key="1">
    <citation type="journal article" date="2020" name="ISME J.">
        <title>Comparative genomics reveals insights into cyanobacterial evolution and habitat adaptation.</title>
        <authorList>
            <person name="Chen M.Y."/>
            <person name="Teng W.K."/>
            <person name="Zhao L."/>
            <person name="Hu C.X."/>
            <person name="Zhou Y.K."/>
            <person name="Han B.P."/>
            <person name="Song L.R."/>
            <person name="Shu W.S."/>
        </authorList>
    </citation>
    <scope>NUCLEOTIDE SEQUENCE [LARGE SCALE GENOMIC DNA]</scope>
    <source>
        <strain evidence="2 3">FACHB-1040</strain>
    </source>
</reference>
<proteinExistence type="predicted"/>